<keyword evidence="1" id="KW-0472">Membrane</keyword>
<feature type="transmembrane region" description="Helical" evidence="1">
    <location>
        <begin position="6"/>
        <end position="28"/>
    </location>
</feature>
<keyword evidence="1" id="KW-1133">Transmembrane helix</keyword>
<name>A0A0F9TXP3_9ZZZZ</name>
<dbReference type="AlphaFoldDB" id="A0A0F9TXP3"/>
<sequence length="33" mass="3732">MNDGLQLFIGGMVATVVFNVVRLLIVVWQVRRS</sequence>
<reference evidence="2" key="1">
    <citation type="journal article" date="2015" name="Nature">
        <title>Complex archaea that bridge the gap between prokaryotes and eukaryotes.</title>
        <authorList>
            <person name="Spang A."/>
            <person name="Saw J.H."/>
            <person name="Jorgensen S.L."/>
            <person name="Zaremba-Niedzwiedzka K."/>
            <person name="Martijn J."/>
            <person name="Lind A.E."/>
            <person name="van Eijk R."/>
            <person name="Schleper C."/>
            <person name="Guy L."/>
            <person name="Ettema T.J."/>
        </authorList>
    </citation>
    <scope>NUCLEOTIDE SEQUENCE</scope>
</reference>
<proteinExistence type="predicted"/>
<accession>A0A0F9TXP3</accession>
<comment type="caution">
    <text evidence="2">The sequence shown here is derived from an EMBL/GenBank/DDBJ whole genome shotgun (WGS) entry which is preliminary data.</text>
</comment>
<evidence type="ECO:0000256" key="1">
    <source>
        <dbReference type="SAM" id="Phobius"/>
    </source>
</evidence>
<organism evidence="2">
    <name type="scientific">marine sediment metagenome</name>
    <dbReference type="NCBI Taxonomy" id="412755"/>
    <lineage>
        <taxon>unclassified sequences</taxon>
        <taxon>metagenomes</taxon>
        <taxon>ecological metagenomes</taxon>
    </lineage>
</organism>
<evidence type="ECO:0000313" key="2">
    <source>
        <dbReference type="EMBL" id="KKN85770.1"/>
    </source>
</evidence>
<gene>
    <name evidence="2" type="ORF">LCGC14_0275760</name>
</gene>
<protein>
    <submittedName>
        <fullName evidence="2">Uncharacterized protein</fullName>
    </submittedName>
</protein>
<keyword evidence="1" id="KW-0812">Transmembrane</keyword>
<dbReference type="EMBL" id="LAZR01000155">
    <property type="protein sequence ID" value="KKN85770.1"/>
    <property type="molecule type" value="Genomic_DNA"/>
</dbReference>